<gene>
    <name evidence="3" type="ORF">CEE37_01545</name>
</gene>
<dbReference type="EMBL" id="NJBN01000001">
    <property type="protein sequence ID" value="TKJ42392.1"/>
    <property type="molecule type" value="Genomic_DNA"/>
</dbReference>
<dbReference type="Gene3D" id="3.30.450.40">
    <property type="match status" value="1"/>
</dbReference>
<feature type="domain" description="PPM-type phosphatase" evidence="2">
    <location>
        <begin position="269"/>
        <end position="483"/>
    </location>
</feature>
<sequence length="484" mass="53674">MESSDKEISAVAKTATSANEGWAERRVFEELVQLLHETKREISERSPGVIPTERMGEFLEQLSRLEHLLEHIGEVQQSRLEIHLITQIALSLASALDLNDVLSLILDSLKQVVDYDAAGIFVLSKDGNEMEGEILRGYRSSKRGAVRQKFGQGLMGWAMENMAPLVVSDVSRDPRYIDARSRTRSELVVPMFTAGRVIGAFNLESDRLGAFSERDANHLMTFASHASVAIERARLHREILEKNKIDEELSLARRMQKDLLPDEAPEYERFKIAGINRPSEMVGGDYYDYIPLTHKDLGLVIGDVVGKGIPAAFTMASFRAALRIEASSHYAISTILARVNDFLNDSTKPEIFVTAFYGVLDTQTGDLTYANGGHNPPLLFRKDGQVQELSEGGMLLGAFPAALYHEHRVTLNSGDVLLFYTDGATEAENDSEQQFGVERLKEAVSVLVLESPSHIISELLKEISGFCGESGLQDDITLMVVQCL</sequence>
<dbReference type="InterPro" id="IPR052016">
    <property type="entry name" value="Bact_Sigma-Reg"/>
</dbReference>
<dbReference type="SUPFAM" id="SSF81606">
    <property type="entry name" value="PP2C-like"/>
    <property type="match status" value="1"/>
</dbReference>
<protein>
    <recommendedName>
        <fullName evidence="2">PPM-type phosphatase domain-containing protein</fullName>
    </recommendedName>
</protein>
<evidence type="ECO:0000259" key="2">
    <source>
        <dbReference type="PROSITE" id="PS51746"/>
    </source>
</evidence>
<dbReference type="Pfam" id="PF13185">
    <property type="entry name" value="GAF_2"/>
    <property type="match status" value="1"/>
</dbReference>
<comment type="caution">
    <text evidence="3">The sequence shown here is derived from an EMBL/GenBank/DDBJ whole genome shotgun (WGS) entry which is preliminary data.</text>
</comment>
<evidence type="ECO:0000313" key="4">
    <source>
        <dbReference type="Proteomes" id="UP000319619"/>
    </source>
</evidence>
<dbReference type="GO" id="GO:0016791">
    <property type="term" value="F:phosphatase activity"/>
    <property type="evidence" value="ECO:0007669"/>
    <property type="project" value="TreeGrafter"/>
</dbReference>
<dbReference type="Proteomes" id="UP000319619">
    <property type="component" value="Unassembled WGS sequence"/>
</dbReference>
<dbReference type="InterPro" id="IPR029016">
    <property type="entry name" value="GAF-like_dom_sf"/>
</dbReference>
<dbReference type="PROSITE" id="PS51746">
    <property type="entry name" value="PPM_2"/>
    <property type="match status" value="1"/>
</dbReference>
<dbReference type="Gene3D" id="3.60.40.10">
    <property type="entry name" value="PPM-type phosphatase domain"/>
    <property type="match status" value="1"/>
</dbReference>
<proteinExistence type="predicted"/>
<evidence type="ECO:0000256" key="1">
    <source>
        <dbReference type="ARBA" id="ARBA00022801"/>
    </source>
</evidence>
<dbReference type="InterPro" id="IPR003018">
    <property type="entry name" value="GAF"/>
</dbReference>
<dbReference type="PANTHER" id="PTHR43156">
    <property type="entry name" value="STAGE II SPORULATION PROTEIN E-RELATED"/>
    <property type="match status" value="1"/>
</dbReference>
<dbReference type="AlphaFoldDB" id="A0A532V5I4"/>
<dbReference type="InterPro" id="IPR036457">
    <property type="entry name" value="PPM-type-like_dom_sf"/>
</dbReference>
<name>A0A532V5I4_UNCL8</name>
<reference evidence="3 4" key="1">
    <citation type="submission" date="2017-06" db="EMBL/GenBank/DDBJ databases">
        <title>Novel microbial phyla capable of carbon fixation and sulfur reduction in deep-sea sediments.</title>
        <authorList>
            <person name="Huang J."/>
            <person name="Baker B."/>
            <person name="Wang Y."/>
        </authorList>
    </citation>
    <scope>NUCLEOTIDE SEQUENCE [LARGE SCALE GENOMIC DNA]</scope>
    <source>
        <strain evidence="3">B3_LCP</strain>
    </source>
</reference>
<dbReference type="Pfam" id="PF07228">
    <property type="entry name" value="SpoIIE"/>
    <property type="match status" value="1"/>
</dbReference>
<dbReference type="SMART" id="SM00331">
    <property type="entry name" value="PP2C_SIG"/>
    <property type="match status" value="1"/>
</dbReference>
<dbReference type="PANTHER" id="PTHR43156:SF2">
    <property type="entry name" value="STAGE II SPORULATION PROTEIN E"/>
    <property type="match status" value="1"/>
</dbReference>
<accession>A0A532V5I4</accession>
<organism evidence="3 4">
    <name type="scientific">candidate division LCP-89 bacterium B3_LCP</name>
    <dbReference type="NCBI Taxonomy" id="2012998"/>
    <lineage>
        <taxon>Bacteria</taxon>
        <taxon>Pseudomonadati</taxon>
        <taxon>Bacteria division LCP-89</taxon>
    </lineage>
</organism>
<dbReference type="InterPro" id="IPR001932">
    <property type="entry name" value="PPM-type_phosphatase-like_dom"/>
</dbReference>
<evidence type="ECO:0000313" key="3">
    <source>
        <dbReference type="EMBL" id="TKJ42392.1"/>
    </source>
</evidence>
<dbReference type="SUPFAM" id="SSF55781">
    <property type="entry name" value="GAF domain-like"/>
    <property type="match status" value="1"/>
</dbReference>
<keyword evidence="1" id="KW-0378">Hydrolase</keyword>
<dbReference type="SMART" id="SM00065">
    <property type="entry name" value="GAF"/>
    <property type="match status" value="1"/>
</dbReference>